<sequence length="255" mass="28462">VNEKIEAVNYLIDNNIGADKLIPGTGLCSIKDTVMYSKVNAKLKVKAILVLPAFYYKNVSNEGVVEFYKRVIGEVGDSDLKYILYNIPQVSGVSIGLEVIEQLIKLFPNNVVGMKESSGNLDNMLRITKYFNNFSLFSGSDSLALKVCQRGGAGAITACSNISGKLLNYIINNYKKESEIKNFQLLQQLQEQIRKTLLLHEPISALKAFLSVTNNNENWNKVNPPLIKILHPKDHKTVMSLIELIKKMDELLPSA</sequence>
<dbReference type="PANTHER" id="PTHR12128">
    <property type="entry name" value="DIHYDRODIPICOLINATE SYNTHASE"/>
    <property type="match status" value="1"/>
</dbReference>
<dbReference type="SUPFAM" id="SSF51569">
    <property type="entry name" value="Aldolase"/>
    <property type="match status" value="1"/>
</dbReference>
<organism evidence="1">
    <name type="scientific">marine metagenome</name>
    <dbReference type="NCBI Taxonomy" id="408172"/>
    <lineage>
        <taxon>unclassified sequences</taxon>
        <taxon>metagenomes</taxon>
        <taxon>ecological metagenomes</taxon>
    </lineage>
</organism>
<dbReference type="PIRSF" id="PIRSF001365">
    <property type="entry name" value="DHDPS"/>
    <property type="match status" value="1"/>
</dbReference>
<dbReference type="EMBL" id="UINC01081745">
    <property type="protein sequence ID" value="SVC25898.1"/>
    <property type="molecule type" value="Genomic_DNA"/>
</dbReference>
<evidence type="ECO:0008006" key="2">
    <source>
        <dbReference type="Google" id="ProtNLM"/>
    </source>
</evidence>
<dbReference type="Pfam" id="PF00701">
    <property type="entry name" value="DHDPS"/>
    <property type="match status" value="1"/>
</dbReference>
<dbReference type="InterPro" id="IPR013785">
    <property type="entry name" value="Aldolase_TIM"/>
</dbReference>
<reference evidence="1" key="1">
    <citation type="submission" date="2018-05" db="EMBL/GenBank/DDBJ databases">
        <authorList>
            <person name="Lanie J.A."/>
            <person name="Ng W.-L."/>
            <person name="Kazmierczak K.M."/>
            <person name="Andrzejewski T.M."/>
            <person name="Davidsen T.M."/>
            <person name="Wayne K.J."/>
            <person name="Tettelin H."/>
            <person name="Glass J.I."/>
            <person name="Rusch D."/>
            <person name="Podicherti R."/>
            <person name="Tsui H.-C.T."/>
            <person name="Winkler M.E."/>
        </authorList>
    </citation>
    <scope>NUCLEOTIDE SEQUENCE</scope>
</reference>
<accession>A0A382KMZ4</accession>
<dbReference type="GO" id="GO:0008840">
    <property type="term" value="F:4-hydroxy-tetrahydrodipicolinate synthase activity"/>
    <property type="evidence" value="ECO:0007669"/>
    <property type="project" value="TreeGrafter"/>
</dbReference>
<evidence type="ECO:0000313" key="1">
    <source>
        <dbReference type="EMBL" id="SVC25898.1"/>
    </source>
</evidence>
<dbReference type="InterPro" id="IPR002220">
    <property type="entry name" value="DapA-like"/>
</dbReference>
<dbReference type="Gene3D" id="3.20.20.70">
    <property type="entry name" value="Aldolase class I"/>
    <property type="match status" value="1"/>
</dbReference>
<protein>
    <recommendedName>
        <fullName evidence="2">Dihydrodipicolinate synthase family protein</fullName>
    </recommendedName>
</protein>
<dbReference type="PANTHER" id="PTHR12128:SF67">
    <property type="entry name" value="BLR3884 PROTEIN"/>
    <property type="match status" value="1"/>
</dbReference>
<dbReference type="SMART" id="SM01130">
    <property type="entry name" value="DHDPS"/>
    <property type="match status" value="1"/>
</dbReference>
<proteinExistence type="predicted"/>
<dbReference type="CDD" id="cd00408">
    <property type="entry name" value="DHDPS-like"/>
    <property type="match status" value="1"/>
</dbReference>
<name>A0A382KMZ4_9ZZZZ</name>
<dbReference type="AlphaFoldDB" id="A0A382KMZ4"/>
<feature type="non-terminal residue" evidence="1">
    <location>
        <position position="1"/>
    </location>
</feature>
<gene>
    <name evidence="1" type="ORF">METZ01_LOCUS278752</name>
</gene>